<evidence type="ECO:0000313" key="5">
    <source>
        <dbReference type="Proteomes" id="UP000319731"/>
    </source>
</evidence>
<dbReference type="PANTHER" id="PTHR44229:SF4">
    <property type="entry name" value="15-HYDROXYPROSTAGLANDIN DEHYDROGENASE [NAD(+)]"/>
    <property type="match status" value="1"/>
</dbReference>
<proteinExistence type="inferred from homology"/>
<dbReference type="GO" id="GO:0005737">
    <property type="term" value="C:cytoplasm"/>
    <property type="evidence" value="ECO:0007669"/>
    <property type="project" value="TreeGrafter"/>
</dbReference>
<evidence type="ECO:0000256" key="2">
    <source>
        <dbReference type="ARBA" id="ARBA00023002"/>
    </source>
</evidence>
<sequence>MAIDYSGQVAIVTGAASGFGRELVTRMAKQQARGIILVDIQEHAGQTVEKELNAIRQGCAKFIRADVASPKDMKHVFATAKSLYGSINIVVPNAGITEAMPMEDDDDDKWIKVVDIDLTGVVLATRLALSEWKKSGMGGVIVPTASLAGLYPQAGSPVYCAAKAGVVMLVRSLEGLKTQGIRVNAVCPSFSPTPLLSSNPRKDSNGQIPKFVQDRIVPISLVVDAFEKAIKDESLAGAIIRITPEFGIDLYKQRKQAKI</sequence>
<evidence type="ECO:0000256" key="3">
    <source>
        <dbReference type="RuleBase" id="RU000363"/>
    </source>
</evidence>
<reference evidence="4 5" key="1">
    <citation type="journal article" date="2019" name="Sci. Rep.">
        <title>Comparative genomics of chytrid fungi reveal insights into the obligate biotrophic and pathogenic lifestyle of Synchytrium endobioticum.</title>
        <authorList>
            <person name="van de Vossenberg B.T.L.H."/>
            <person name="Warris S."/>
            <person name="Nguyen H.D.T."/>
            <person name="van Gent-Pelzer M.P.E."/>
            <person name="Joly D.L."/>
            <person name="van de Geest H.C."/>
            <person name="Bonants P.J.M."/>
            <person name="Smith D.S."/>
            <person name="Levesque C.A."/>
            <person name="van der Lee T.A.J."/>
        </authorList>
    </citation>
    <scope>NUCLEOTIDE SEQUENCE [LARGE SCALE GENOMIC DNA]</scope>
    <source>
        <strain evidence="4 5">JEL517</strain>
    </source>
</reference>
<dbReference type="PRINTS" id="PR00081">
    <property type="entry name" value="GDHRDH"/>
</dbReference>
<dbReference type="Gene3D" id="3.40.50.720">
    <property type="entry name" value="NAD(P)-binding Rossmann-like Domain"/>
    <property type="match status" value="1"/>
</dbReference>
<evidence type="ECO:0000313" key="4">
    <source>
        <dbReference type="EMBL" id="TPX31430.1"/>
    </source>
</evidence>
<evidence type="ECO:0000256" key="1">
    <source>
        <dbReference type="ARBA" id="ARBA00006484"/>
    </source>
</evidence>
<dbReference type="InterPro" id="IPR036291">
    <property type="entry name" value="NAD(P)-bd_dom_sf"/>
</dbReference>
<comment type="caution">
    <text evidence="4">The sequence shown here is derived from an EMBL/GenBank/DDBJ whole genome shotgun (WGS) entry which is preliminary data.</text>
</comment>
<comment type="similarity">
    <text evidence="1 3">Belongs to the short-chain dehydrogenases/reductases (SDR) family.</text>
</comment>
<dbReference type="Pfam" id="PF00106">
    <property type="entry name" value="adh_short"/>
    <property type="match status" value="1"/>
</dbReference>
<dbReference type="EMBL" id="QEAO01000045">
    <property type="protein sequence ID" value="TPX31430.1"/>
    <property type="molecule type" value="Genomic_DNA"/>
</dbReference>
<dbReference type="RefSeq" id="XP_031022866.1">
    <property type="nucleotide sequence ID" value="XM_031171157.1"/>
</dbReference>
<gene>
    <name evidence="4" type="ORF">SmJEL517_g05231</name>
</gene>
<dbReference type="OrthoDB" id="4131217at2759"/>
<accession>A0A507BMG7</accession>
<dbReference type="GO" id="GO:0016616">
    <property type="term" value="F:oxidoreductase activity, acting on the CH-OH group of donors, NAD or NADP as acceptor"/>
    <property type="evidence" value="ECO:0007669"/>
    <property type="project" value="TreeGrafter"/>
</dbReference>
<dbReference type="GeneID" id="42006454"/>
<dbReference type="PANTHER" id="PTHR44229">
    <property type="entry name" value="15-HYDROXYPROSTAGLANDIN DEHYDROGENASE [NAD(+)]"/>
    <property type="match status" value="1"/>
</dbReference>
<dbReference type="STRING" id="1806994.A0A507BMG7"/>
<dbReference type="PRINTS" id="PR00080">
    <property type="entry name" value="SDRFAMILY"/>
</dbReference>
<dbReference type="InterPro" id="IPR002347">
    <property type="entry name" value="SDR_fam"/>
</dbReference>
<organism evidence="4 5">
    <name type="scientific">Synchytrium microbalum</name>
    <dbReference type="NCBI Taxonomy" id="1806994"/>
    <lineage>
        <taxon>Eukaryota</taxon>
        <taxon>Fungi</taxon>
        <taxon>Fungi incertae sedis</taxon>
        <taxon>Chytridiomycota</taxon>
        <taxon>Chytridiomycota incertae sedis</taxon>
        <taxon>Chytridiomycetes</taxon>
        <taxon>Synchytriales</taxon>
        <taxon>Synchytriaceae</taxon>
        <taxon>Synchytrium</taxon>
    </lineage>
</organism>
<protein>
    <recommendedName>
        <fullName evidence="6">3-oxoacyl-[acyl-carrier-protein] reductase</fullName>
    </recommendedName>
</protein>
<dbReference type="SUPFAM" id="SSF51735">
    <property type="entry name" value="NAD(P)-binding Rossmann-fold domains"/>
    <property type="match status" value="1"/>
</dbReference>
<evidence type="ECO:0008006" key="6">
    <source>
        <dbReference type="Google" id="ProtNLM"/>
    </source>
</evidence>
<dbReference type="Proteomes" id="UP000319731">
    <property type="component" value="Unassembled WGS sequence"/>
</dbReference>
<keyword evidence="2" id="KW-0560">Oxidoreductase</keyword>
<dbReference type="AlphaFoldDB" id="A0A507BMG7"/>
<name>A0A507BMG7_9FUNG</name>
<keyword evidence="5" id="KW-1185">Reference proteome</keyword>